<dbReference type="AlphaFoldDB" id="A0A239SLQ7"/>
<dbReference type="Proteomes" id="UP000215126">
    <property type="component" value="Chromosome 1"/>
</dbReference>
<dbReference type="PANTHER" id="PTHR30244:SF34">
    <property type="entry name" value="DTDP-4-AMINO-4,6-DIDEOXYGALACTOSE TRANSAMINASE"/>
    <property type="match status" value="1"/>
</dbReference>
<sequence length="388" mass="42247">MSDSATSQPNQPFIPFTRPSIDEATIAGVTEVLRSGWITSGPQVQAFEKALSEYFGGRPVRVFNSGTATLEIGLRIAGVQSGDEVITTPLSWVATSNVILEVGATPVFVDVDPATRNIDLDLLEKAITPKTRAIIPVYLAGLPVDMDRLYDIARRHKLRVVEDAAQAMGASWNGKRIGSIGDLVSFSFHPNKNLTSIEGGALVFNTDDEARLAEKYRLQGVTRFGLDGMDVDVLGGKYNLTDVAARVGLGQMPHLAAFNNRRTELARQYFDKLAGGAAVKLGVGLPHADFKNSNWHMFQIELPLAQLTIDRAGFMEQLKARGIGSGVHYPAIHLFTMYRALGFKEGQFPHTERLGRAILTLPLYPAMTDADVARVCEAVNAICADHKK</sequence>
<accession>A0A239SLQ7</accession>
<dbReference type="PIRSF" id="PIRSF000390">
    <property type="entry name" value="PLP_StrS"/>
    <property type="match status" value="1"/>
</dbReference>
<evidence type="ECO:0000256" key="4">
    <source>
        <dbReference type="RuleBase" id="RU004508"/>
    </source>
</evidence>
<name>A0A239SLQ7_9BURK</name>
<dbReference type="GO" id="GO:0030170">
    <property type="term" value="F:pyridoxal phosphate binding"/>
    <property type="evidence" value="ECO:0007669"/>
    <property type="project" value="TreeGrafter"/>
</dbReference>
<dbReference type="GO" id="GO:0000271">
    <property type="term" value="P:polysaccharide biosynthetic process"/>
    <property type="evidence" value="ECO:0007669"/>
    <property type="project" value="TreeGrafter"/>
</dbReference>
<dbReference type="CDD" id="cd00616">
    <property type="entry name" value="AHBA_syn"/>
    <property type="match status" value="1"/>
</dbReference>
<evidence type="ECO:0000313" key="6">
    <source>
        <dbReference type="Proteomes" id="UP000215126"/>
    </source>
</evidence>
<feature type="modified residue" description="N6-(pyridoxal phosphate)lysine" evidence="3">
    <location>
        <position position="192"/>
    </location>
</feature>
<proteinExistence type="inferred from homology"/>
<organism evidence="5 6">
    <name type="scientific">Pandoraea sputorum</name>
    <dbReference type="NCBI Taxonomy" id="93222"/>
    <lineage>
        <taxon>Bacteria</taxon>
        <taxon>Pseudomonadati</taxon>
        <taxon>Pseudomonadota</taxon>
        <taxon>Betaproteobacteria</taxon>
        <taxon>Burkholderiales</taxon>
        <taxon>Burkholderiaceae</taxon>
        <taxon>Pandoraea</taxon>
    </lineage>
</organism>
<dbReference type="InterPro" id="IPR015422">
    <property type="entry name" value="PyrdxlP-dep_Trfase_small"/>
</dbReference>
<dbReference type="GO" id="GO:0099620">
    <property type="term" value="F:UDP-4-amino-4-deoxy-L-arabinose aminotransferase"/>
    <property type="evidence" value="ECO:0007669"/>
    <property type="project" value="UniProtKB-EC"/>
</dbReference>
<evidence type="ECO:0000313" key="5">
    <source>
        <dbReference type="EMBL" id="SNU85633.1"/>
    </source>
</evidence>
<dbReference type="SUPFAM" id="SSF53383">
    <property type="entry name" value="PLP-dependent transferases"/>
    <property type="match status" value="1"/>
</dbReference>
<gene>
    <name evidence="5" type="primary">arnB_1</name>
    <name evidence="5" type="ORF">SAMEA4530655_02696</name>
</gene>
<dbReference type="Pfam" id="PF01041">
    <property type="entry name" value="DegT_DnrJ_EryC1"/>
    <property type="match status" value="1"/>
</dbReference>
<dbReference type="GeneID" id="88095329"/>
<dbReference type="EC" id="2.6.1.87" evidence="5"/>
<reference evidence="5 6" key="1">
    <citation type="submission" date="2017-06" db="EMBL/GenBank/DDBJ databases">
        <authorList>
            <consortium name="Pathogen Informatics"/>
        </authorList>
    </citation>
    <scope>NUCLEOTIDE SEQUENCE [LARGE SCALE GENOMIC DNA]</scope>
    <source>
        <strain evidence="5 6">NCTC13161</strain>
    </source>
</reference>
<keyword evidence="5" id="KW-0808">Transferase</keyword>
<dbReference type="RefSeq" id="WP_039398808.1">
    <property type="nucleotide sequence ID" value="NZ_AP028930.1"/>
</dbReference>
<dbReference type="STRING" id="93222.NA29_17660"/>
<protein>
    <submittedName>
        <fullName evidence="5">UDP-4-amino-4-deoxy-L-arabinose--oxoglutarate aminotransferase</fullName>
        <ecNumber evidence="5">2.6.1.87</ecNumber>
    </submittedName>
</protein>
<evidence type="ECO:0000256" key="1">
    <source>
        <dbReference type="ARBA" id="ARBA00037999"/>
    </source>
</evidence>
<dbReference type="Gene3D" id="3.90.1150.10">
    <property type="entry name" value="Aspartate Aminotransferase, domain 1"/>
    <property type="match status" value="1"/>
</dbReference>
<keyword evidence="6" id="KW-1185">Reference proteome</keyword>
<evidence type="ECO:0000256" key="2">
    <source>
        <dbReference type="PIRSR" id="PIRSR000390-1"/>
    </source>
</evidence>
<dbReference type="InterPro" id="IPR015421">
    <property type="entry name" value="PyrdxlP-dep_Trfase_major"/>
</dbReference>
<keyword evidence="3 4" id="KW-0663">Pyridoxal phosphate</keyword>
<dbReference type="KEGG" id="pspu:NA29_17660"/>
<evidence type="ECO:0000256" key="3">
    <source>
        <dbReference type="PIRSR" id="PIRSR000390-2"/>
    </source>
</evidence>
<dbReference type="EMBL" id="LT906435">
    <property type="protein sequence ID" value="SNU85633.1"/>
    <property type="molecule type" value="Genomic_DNA"/>
</dbReference>
<keyword evidence="5" id="KW-0032">Aminotransferase</keyword>
<dbReference type="OrthoDB" id="9804264at2"/>
<comment type="similarity">
    <text evidence="1 4">Belongs to the DegT/DnrJ/EryC1 family.</text>
</comment>
<feature type="active site" description="Proton acceptor" evidence="2">
    <location>
        <position position="192"/>
    </location>
</feature>
<dbReference type="InterPro" id="IPR015424">
    <property type="entry name" value="PyrdxlP-dep_Trfase"/>
</dbReference>
<dbReference type="PANTHER" id="PTHR30244">
    <property type="entry name" value="TRANSAMINASE"/>
    <property type="match status" value="1"/>
</dbReference>
<dbReference type="InterPro" id="IPR000653">
    <property type="entry name" value="DegT/StrS_aminotransferase"/>
</dbReference>
<dbReference type="Gene3D" id="3.40.640.10">
    <property type="entry name" value="Type I PLP-dependent aspartate aminotransferase-like (Major domain)"/>
    <property type="match status" value="1"/>
</dbReference>